<feature type="compositionally biased region" description="Basic and acidic residues" evidence="1">
    <location>
        <begin position="84"/>
        <end position="96"/>
    </location>
</feature>
<feature type="compositionally biased region" description="Polar residues" evidence="1">
    <location>
        <begin position="19"/>
        <end position="32"/>
    </location>
</feature>
<feature type="compositionally biased region" description="Basic and acidic residues" evidence="1">
    <location>
        <begin position="282"/>
        <end position="306"/>
    </location>
</feature>
<reference evidence="2" key="1">
    <citation type="submission" date="2025-08" db="UniProtKB">
        <authorList>
            <consortium name="Ensembl"/>
        </authorList>
    </citation>
    <scope>IDENTIFICATION</scope>
</reference>
<feature type="region of interest" description="Disordered" evidence="1">
    <location>
        <begin position="165"/>
        <end position="243"/>
    </location>
</feature>
<evidence type="ECO:0000256" key="1">
    <source>
        <dbReference type="SAM" id="MobiDB-lite"/>
    </source>
</evidence>
<dbReference type="GO" id="GO:0042552">
    <property type="term" value="P:myelination"/>
    <property type="evidence" value="ECO:0007669"/>
    <property type="project" value="TreeGrafter"/>
</dbReference>
<dbReference type="PANTHER" id="PTHR15016:SF6">
    <property type="entry name" value="BREAST CARCINOMA-AMPLIFIED SEQUENCE 1"/>
    <property type="match status" value="1"/>
</dbReference>
<accession>A0A8C5R1A5</accession>
<reference evidence="2" key="2">
    <citation type="submission" date="2025-09" db="UniProtKB">
        <authorList>
            <consortium name="Ensembl"/>
        </authorList>
    </citation>
    <scope>IDENTIFICATION</scope>
</reference>
<evidence type="ECO:0000313" key="3">
    <source>
        <dbReference type="Proteomes" id="UP000694569"/>
    </source>
</evidence>
<sequence length="374" mass="40827">MQEPAQVLSSDTATKRDSGTQTVSEGTQTTPTEEVHPIMSFFKTLVSPNKPVPKSEEEAKNEGEEKSKKEEQQASGNKISMQTSKDDGKATKETAPRPRPFWRKSFKGDPIPNTVEVNSLKEDQVSLKQENTVQVPAAVSVSVNVPPQQILIEDPNPKIQTPITAQISNDEGKNVKDSTPRPLPFWRKSFKADPPPVKNEEYASAEPDVQVQKANTDATAAGSGTKTAASQDKAKKTEDGKNAKPKLMTFFKQLTLDITDGVEVTKSEKTVVSAVIETPSPKNKENMKEKKVSAEKIAKQDSRESPEATGSIQLQMPEASVVVNGSDAARESQLKRTEKRQSLGSFFKAIGPKRMCDAEVQTDPVSILPAEKVK</sequence>
<feature type="compositionally biased region" description="Basic and acidic residues" evidence="1">
    <location>
        <begin position="232"/>
        <end position="242"/>
    </location>
</feature>
<dbReference type="InterPro" id="IPR026115">
    <property type="entry name" value="NABC1"/>
</dbReference>
<evidence type="ECO:0000313" key="2">
    <source>
        <dbReference type="Ensembl" id="ENSLLEP00000044830.1"/>
    </source>
</evidence>
<evidence type="ECO:0008006" key="4">
    <source>
        <dbReference type="Google" id="ProtNLM"/>
    </source>
</evidence>
<keyword evidence="3" id="KW-1185">Reference proteome</keyword>
<feature type="compositionally biased region" description="Low complexity" evidence="1">
    <location>
        <begin position="216"/>
        <end position="230"/>
    </location>
</feature>
<feature type="region of interest" description="Disordered" evidence="1">
    <location>
        <begin position="1"/>
        <end position="114"/>
    </location>
</feature>
<proteinExistence type="predicted"/>
<dbReference type="GeneTree" id="ENSGT00390000003167"/>
<feature type="region of interest" description="Disordered" evidence="1">
    <location>
        <begin position="281"/>
        <end position="315"/>
    </location>
</feature>
<dbReference type="AlphaFoldDB" id="A0A8C5R1A5"/>
<dbReference type="Ensembl" id="ENSLLET00000046622.1">
    <property type="protein sequence ID" value="ENSLLEP00000044830.1"/>
    <property type="gene ID" value="ENSLLEG00000027840.1"/>
</dbReference>
<feature type="compositionally biased region" description="Basic and acidic residues" evidence="1">
    <location>
        <begin position="53"/>
        <end position="72"/>
    </location>
</feature>
<protein>
    <recommendedName>
        <fullName evidence="4">Breast carcinoma amplified sequence 1</fullName>
    </recommendedName>
</protein>
<feature type="compositionally biased region" description="Basic and acidic residues" evidence="1">
    <location>
        <begin position="170"/>
        <end position="179"/>
    </location>
</feature>
<dbReference type="Proteomes" id="UP000694569">
    <property type="component" value="Unplaced"/>
</dbReference>
<organism evidence="2 3">
    <name type="scientific">Leptobrachium leishanense</name>
    <name type="common">Leishan spiny toad</name>
    <dbReference type="NCBI Taxonomy" id="445787"/>
    <lineage>
        <taxon>Eukaryota</taxon>
        <taxon>Metazoa</taxon>
        <taxon>Chordata</taxon>
        <taxon>Craniata</taxon>
        <taxon>Vertebrata</taxon>
        <taxon>Euteleostomi</taxon>
        <taxon>Amphibia</taxon>
        <taxon>Batrachia</taxon>
        <taxon>Anura</taxon>
        <taxon>Pelobatoidea</taxon>
        <taxon>Megophryidae</taxon>
        <taxon>Leptobrachium</taxon>
    </lineage>
</organism>
<dbReference type="PANTHER" id="PTHR15016">
    <property type="entry name" value="BREAST CARCINOMA-AMPLIFIED SEQUENCE 1"/>
    <property type="match status" value="1"/>
</dbReference>
<name>A0A8C5R1A5_9ANUR</name>